<protein>
    <recommendedName>
        <fullName evidence="1">Secretion system C-terminal sorting domain-containing protein</fullName>
    </recommendedName>
</protein>
<gene>
    <name evidence="2" type="ORF">CRP01_39815</name>
</gene>
<dbReference type="NCBIfam" id="TIGR04183">
    <property type="entry name" value="Por_Secre_tail"/>
    <property type="match status" value="1"/>
</dbReference>
<dbReference type="InterPro" id="IPR026444">
    <property type="entry name" value="Secre_tail"/>
</dbReference>
<comment type="caution">
    <text evidence="2">The sequence shown here is derived from an EMBL/GenBank/DDBJ whole genome shotgun (WGS) entry which is preliminary data.</text>
</comment>
<sequence length="540" mass="59519">MIKSTQLFAIIFFSVTVGRAQPANDNLCNAIMINVGASCELPNIDLEMATAQENEPFIYCSSDSQIDTVVYNSVWYSFVAPAEDIAIIAVTDTFDFLKDFQINLFELSESCEDLSSLKNIDCSIPINDDGVIMTPNLSEGIAYYMQVSGKRYQQDSINFSGKGCLTITTITPPINDDPCGAIPLDLENPAQIFSNLGATVPESEFFITPPVSSRFAGLDGWSAFNDTIDNSVWFTFRTPPDGGNVLIDLSNSFELPGNFNAQVAVYQVEDCSDFSTFSLLTAADIGFLENRIIENPVFMMECLEGNKTYYLLVDGASSSFGRPTRDKGYFSIQTSLARPAPSVGTIGPATELDSVCVDDGLPDVFAVDSEGGFGFDYEWIFTDTNLNITSLPGAPPFNFEGQDAGTALVWLIYFDNIMGLETNANLNDLQGCYALSDFFEVSKITGDACASLLTTTNDHWSEIDVSVSPNPVSDLLRIKTDFFPDQESMLVIRDLHGRVLISQYFHSTEQRIDVSSLPEGHYFLEVRNKQKNAFKQFIKL</sequence>
<keyword evidence="3" id="KW-1185">Reference proteome</keyword>
<dbReference type="Proteomes" id="UP000223913">
    <property type="component" value="Unassembled WGS sequence"/>
</dbReference>
<name>A0A2D0MYD2_FLAN2</name>
<evidence type="ECO:0000313" key="3">
    <source>
        <dbReference type="Proteomes" id="UP000223913"/>
    </source>
</evidence>
<dbReference type="RefSeq" id="WP_099155686.1">
    <property type="nucleotide sequence ID" value="NZ_PDUD01000070.1"/>
</dbReference>
<organism evidence="2 3">
    <name type="scientific">Flavilitoribacter nigricans (strain ATCC 23147 / DSM 23189 / NBRC 102662 / NCIMB 1420 / SS-2)</name>
    <name type="common">Lewinella nigricans</name>
    <dbReference type="NCBI Taxonomy" id="1122177"/>
    <lineage>
        <taxon>Bacteria</taxon>
        <taxon>Pseudomonadati</taxon>
        <taxon>Bacteroidota</taxon>
        <taxon>Saprospiria</taxon>
        <taxon>Saprospirales</taxon>
        <taxon>Lewinellaceae</taxon>
        <taxon>Flavilitoribacter</taxon>
    </lineage>
</organism>
<dbReference type="OrthoDB" id="1113525at2"/>
<accession>A0A2D0MYD2</accession>
<dbReference type="Pfam" id="PF18962">
    <property type="entry name" value="Por_Secre_tail"/>
    <property type="match status" value="1"/>
</dbReference>
<dbReference type="AlphaFoldDB" id="A0A2D0MYD2"/>
<dbReference type="EMBL" id="PDUD01000070">
    <property type="protein sequence ID" value="PHN00889.1"/>
    <property type="molecule type" value="Genomic_DNA"/>
</dbReference>
<reference evidence="2 3" key="1">
    <citation type="submission" date="2017-10" db="EMBL/GenBank/DDBJ databases">
        <title>The draft genome sequence of Lewinella nigricans NBRC 102662.</title>
        <authorList>
            <person name="Wang K."/>
        </authorList>
    </citation>
    <scope>NUCLEOTIDE SEQUENCE [LARGE SCALE GENOMIC DNA]</scope>
    <source>
        <strain evidence="2 3">NBRC 102662</strain>
    </source>
</reference>
<feature type="domain" description="Secretion system C-terminal sorting" evidence="1">
    <location>
        <begin position="468"/>
        <end position="538"/>
    </location>
</feature>
<proteinExistence type="predicted"/>
<evidence type="ECO:0000313" key="2">
    <source>
        <dbReference type="EMBL" id="PHN00889.1"/>
    </source>
</evidence>
<evidence type="ECO:0000259" key="1">
    <source>
        <dbReference type="Pfam" id="PF18962"/>
    </source>
</evidence>